<evidence type="ECO:0000313" key="2">
    <source>
        <dbReference type="Proteomes" id="UP000037046"/>
    </source>
</evidence>
<organism evidence="1 2">
    <name type="scientific">Roseovarius tolerans</name>
    <dbReference type="NCBI Taxonomy" id="74031"/>
    <lineage>
        <taxon>Bacteria</taxon>
        <taxon>Pseudomonadati</taxon>
        <taxon>Pseudomonadota</taxon>
        <taxon>Alphaproteobacteria</taxon>
        <taxon>Rhodobacterales</taxon>
        <taxon>Roseobacteraceae</taxon>
        <taxon>Roseovarius</taxon>
    </lineage>
</organism>
<dbReference type="EMBL" id="LGVV01000020">
    <property type="protein sequence ID" value="KNX41628.1"/>
    <property type="molecule type" value="Genomic_DNA"/>
</dbReference>
<dbReference type="AlphaFoldDB" id="A0A0L6CVW7"/>
<dbReference type="STRING" id="74031.SAMN04488077_108132"/>
<gene>
    <name evidence="1" type="ORF">ROTO_18280</name>
</gene>
<dbReference type="Proteomes" id="UP000037046">
    <property type="component" value="Unassembled WGS sequence"/>
</dbReference>
<protein>
    <submittedName>
        <fullName evidence="1">Uncharacterized protein</fullName>
    </submittedName>
</protein>
<reference evidence="2" key="1">
    <citation type="submission" date="2015-07" db="EMBL/GenBank/DDBJ databases">
        <title>Draft Genome Sequence of Roseovarius tolerans EL-164, a producer of N-Acylated Alanine Methyl Esters (NAMEs).</title>
        <authorList>
            <person name="Voget S."/>
            <person name="Bruns H."/>
            <person name="Wagner-Doebler I."/>
            <person name="Schulz S."/>
            <person name="Daniel R."/>
        </authorList>
    </citation>
    <scope>NUCLEOTIDE SEQUENCE [LARGE SCALE GENOMIC DNA]</scope>
    <source>
        <strain evidence="2">EL-164</strain>
    </source>
</reference>
<evidence type="ECO:0000313" key="1">
    <source>
        <dbReference type="EMBL" id="KNX41628.1"/>
    </source>
</evidence>
<name>A0A0L6CVW7_9RHOB</name>
<keyword evidence="2" id="KW-1185">Reference proteome</keyword>
<proteinExistence type="predicted"/>
<accession>A0A0L6CVW7</accession>
<dbReference type="RefSeq" id="WP_050662742.1">
    <property type="nucleotide sequence ID" value="NZ_CP118494.1"/>
</dbReference>
<dbReference type="PATRIC" id="fig|74031.6.peg.1864"/>
<comment type="caution">
    <text evidence="1">The sequence shown here is derived from an EMBL/GenBank/DDBJ whole genome shotgun (WGS) entry which is preliminary data.</text>
</comment>
<sequence length="61" mass="7076">MIQLLFVTCMAAAPAQCEDHRLILGDMTPAACLRMAQPELARWMENHPDLRIRRWHCSRLS</sequence>
<dbReference type="OrthoDB" id="7363897at2"/>